<organism evidence="1 2">
    <name type="scientific">Datura stramonium</name>
    <name type="common">Jimsonweed</name>
    <name type="synonym">Common thornapple</name>
    <dbReference type="NCBI Taxonomy" id="4076"/>
    <lineage>
        <taxon>Eukaryota</taxon>
        <taxon>Viridiplantae</taxon>
        <taxon>Streptophyta</taxon>
        <taxon>Embryophyta</taxon>
        <taxon>Tracheophyta</taxon>
        <taxon>Spermatophyta</taxon>
        <taxon>Magnoliopsida</taxon>
        <taxon>eudicotyledons</taxon>
        <taxon>Gunneridae</taxon>
        <taxon>Pentapetalae</taxon>
        <taxon>asterids</taxon>
        <taxon>lamiids</taxon>
        <taxon>Solanales</taxon>
        <taxon>Solanaceae</taxon>
        <taxon>Solanoideae</taxon>
        <taxon>Datureae</taxon>
        <taxon>Datura</taxon>
    </lineage>
</organism>
<accession>A0ABS8VN86</accession>
<gene>
    <name evidence="1" type="ORF">HAX54_038059</name>
</gene>
<evidence type="ECO:0000313" key="1">
    <source>
        <dbReference type="EMBL" id="MCE0480868.1"/>
    </source>
</evidence>
<name>A0ABS8VN86_DATST</name>
<comment type="caution">
    <text evidence="1">The sequence shown here is derived from an EMBL/GenBank/DDBJ whole genome shotgun (WGS) entry which is preliminary data.</text>
</comment>
<keyword evidence="2" id="KW-1185">Reference proteome</keyword>
<proteinExistence type="predicted"/>
<dbReference type="Proteomes" id="UP000823775">
    <property type="component" value="Unassembled WGS sequence"/>
</dbReference>
<dbReference type="EMBL" id="JACEIK010005175">
    <property type="protein sequence ID" value="MCE0480868.1"/>
    <property type="molecule type" value="Genomic_DNA"/>
</dbReference>
<evidence type="ECO:0000313" key="2">
    <source>
        <dbReference type="Proteomes" id="UP000823775"/>
    </source>
</evidence>
<protein>
    <submittedName>
        <fullName evidence="1">Uncharacterized protein</fullName>
    </submittedName>
</protein>
<reference evidence="1 2" key="1">
    <citation type="journal article" date="2021" name="BMC Genomics">
        <title>Datura genome reveals duplications of psychoactive alkaloid biosynthetic genes and high mutation rate following tissue culture.</title>
        <authorList>
            <person name="Rajewski A."/>
            <person name="Carter-House D."/>
            <person name="Stajich J."/>
            <person name="Litt A."/>
        </authorList>
    </citation>
    <scope>NUCLEOTIDE SEQUENCE [LARGE SCALE GENOMIC DNA]</scope>
    <source>
        <strain evidence="1">AR-01</strain>
    </source>
</reference>
<sequence>MEVFTPSSVIVRKCPSIFKLLPCKYQTLAGRGEYLSLSRILAFTLLIVSELSTLKGPSIFKLFPTKINLYRSRGIPPYLDFRLTLSIVSDLSTSRMMVLLQEFTKIYIPPMKAENKILAFTLSMVSKLSTSGSWSYQGVLTKIRMPPDGGQDGGLTPFECCNLQEFDHLQAAF</sequence>